<dbReference type="RefSeq" id="WP_173730795.1">
    <property type="nucleotide sequence ID" value="NZ_JABTTE010000007.1"/>
</dbReference>
<feature type="transmembrane region" description="Helical" evidence="1">
    <location>
        <begin position="36"/>
        <end position="59"/>
    </location>
</feature>
<dbReference type="Proteomes" id="UP000625804">
    <property type="component" value="Unassembled WGS sequence"/>
</dbReference>
<comment type="caution">
    <text evidence="2">The sequence shown here is derived from an EMBL/GenBank/DDBJ whole genome shotgun (WGS) entry which is preliminary data.</text>
</comment>
<organism evidence="2 3">
    <name type="scientific">Calidifontibacillus erzurumensis</name>
    <dbReference type="NCBI Taxonomy" id="2741433"/>
    <lineage>
        <taxon>Bacteria</taxon>
        <taxon>Bacillati</taxon>
        <taxon>Bacillota</taxon>
        <taxon>Bacilli</taxon>
        <taxon>Bacillales</taxon>
        <taxon>Bacillaceae</taxon>
        <taxon>Calidifontibacillus/Schinkia group</taxon>
        <taxon>Calidifontibacillus</taxon>
    </lineage>
</organism>
<dbReference type="AlphaFoldDB" id="A0A8J8GFQ6"/>
<proteinExistence type="predicted"/>
<evidence type="ECO:0000313" key="3">
    <source>
        <dbReference type="Proteomes" id="UP000625804"/>
    </source>
</evidence>
<reference evidence="2" key="1">
    <citation type="submission" date="2020-06" db="EMBL/GenBank/DDBJ databases">
        <title>A novel thermopfilic bacterium from Erzurum, Turkey.</title>
        <authorList>
            <person name="Adiguzel A."/>
            <person name="Ay H."/>
            <person name="Baltaci M.O."/>
        </authorList>
    </citation>
    <scope>NUCLEOTIDE SEQUENCE</scope>
    <source>
        <strain evidence="2">P2</strain>
    </source>
</reference>
<accession>A0A8J8GFQ6</accession>
<keyword evidence="1" id="KW-1133">Transmembrane helix</keyword>
<evidence type="ECO:0000313" key="2">
    <source>
        <dbReference type="EMBL" id="NSL51588.1"/>
    </source>
</evidence>
<keyword evidence="1" id="KW-0472">Membrane</keyword>
<keyword evidence="1" id="KW-0812">Transmembrane</keyword>
<feature type="transmembrane region" description="Helical" evidence="1">
    <location>
        <begin position="12"/>
        <end position="30"/>
    </location>
</feature>
<dbReference type="EMBL" id="JABTTE010000007">
    <property type="protein sequence ID" value="NSL51588.1"/>
    <property type="molecule type" value="Genomic_DNA"/>
</dbReference>
<name>A0A8J8GFQ6_9BACI</name>
<evidence type="ECO:0000256" key="1">
    <source>
        <dbReference type="SAM" id="Phobius"/>
    </source>
</evidence>
<protein>
    <submittedName>
        <fullName evidence="2">Uncharacterized protein</fullName>
    </submittedName>
</protein>
<gene>
    <name evidence="2" type="ORF">HR057_07370</name>
</gene>
<sequence>MSRFYRFRLPPWARHFLLVLEQILLPLVIFQGIRTLLLPTTLDVILLSLMVLLLVAFYLEWI</sequence>
<keyword evidence="3" id="KW-1185">Reference proteome</keyword>